<dbReference type="EMBL" id="FXTO01000008">
    <property type="protein sequence ID" value="SMO65489.1"/>
    <property type="molecule type" value="Genomic_DNA"/>
</dbReference>
<gene>
    <name evidence="1" type="ORF">SAMN06265173_108112</name>
</gene>
<accession>A0A521D1B7</accession>
<name>A0A521D1B7_9RHOB</name>
<dbReference type="InterPro" id="IPR009734">
    <property type="entry name" value="Myoviridae_GpU"/>
</dbReference>
<sequence length="144" mass="15831">MLMMLGPVQFEVIPFNTNTYGHDHTAGFAEKPVLGVRPPLEFVGEGPESWGIKAKLYPETFGGLGHLQTLYQARASGRPQYLMRGDGAVMGWVVILDVKERATYLDPKGVGKVIDVDITVKRCDAPSSGSFFSLLADIFLWATR</sequence>
<proteinExistence type="predicted"/>
<evidence type="ECO:0000313" key="2">
    <source>
        <dbReference type="Proteomes" id="UP000316030"/>
    </source>
</evidence>
<organism evidence="1 2">
    <name type="scientific">Thalassovita litoralis</name>
    <dbReference type="NCBI Taxonomy" id="1010611"/>
    <lineage>
        <taxon>Bacteria</taxon>
        <taxon>Pseudomonadati</taxon>
        <taxon>Pseudomonadota</taxon>
        <taxon>Alphaproteobacteria</taxon>
        <taxon>Rhodobacterales</taxon>
        <taxon>Roseobacteraceae</taxon>
        <taxon>Thalassovita</taxon>
    </lineage>
</organism>
<keyword evidence="2" id="KW-1185">Reference proteome</keyword>
<protein>
    <recommendedName>
        <fullName evidence="3">Phage tail protein</fullName>
    </recommendedName>
</protein>
<dbReference type="Pfam" id="PF06995">
    <property type="entry name" value="Phage_P2_GpU"/>
    <property type="match status" value="1"/>
</dbReference>
<evidence type="ECO:0008006" key="3">
    <source>
        <dbReference type="Google" id="ProtNLM"/>
    </source>
</evidence>
<dbReference type="OrthoDB" id="7678146at2"/>
<dbReference type="RefSeq" id="WP_142493029.1">
    <property type="nucleotide sequence ID" value="NZ_FXTO01000008.1"/>
</dbReference>
<evidence type="ECO:0000313" key="1">
    <source>
        <dbReference type="EMBL" id="SMO65489.1"/>
    </source>
</evidence>
<reference evidence="1 2" key="1">
    <citation type="submission" date="2017-05" db="EMBL/GenBank/DDBJ databases">
        <authorList>
            <person name="Varghese N."/>
            <person name="Submissions S."/>
        </authorList>
    </citation>
    <scope>NUCLEOTIDE SEQUENCE [LARGE SCALE GENOMIC DNA]</scope>
    <source>
        <strain evidence="1 2">DSM 29506</strain>
    </source>
</reference>
<dbReference type="Proteomes" id="UP000316030">
    <property type="component" value="Unassembled WGS sequence"/>
</dbReference>
<dbReference type="AlphaFoldDB" id="A0A521D1B7"/>